<feature type="transmembrane region" description="Helical" evidence="6">
    <location>
        <begin position="137"/>
        <end position="155"/>
    </location>
</feature>
<dbReference type="PANTHER" id="PTHR16172:SF41">
    <property type="entry name" value="MAJOR FACILITATOR SUPERFAMILY DOMAIN-CONTAINING PROTEIN 6-LIKE"/>
    <property type="match status" value="1"/>
</dbReference>
<dbReference type="InterPro" id="IPR051717">
    <property type="entry name" value="MFS_MFSD6"/>
</dbReference>
<reference evidence="8 9" key="1">
    <citation type="submission" date="2012-04" db="EMBL/GenBank/DDBJ databases">
        <title>The Genome Sequence of Saprolegnia declina VS20.</title>
        <authorList>
            <consortium name="The Broad Institute Genome Sequencing Platform"/>
            <person name="Russ C."/>
            <person name="Nusbaum C."/>
            <person name="Tyler B."/>
            <person name="van West P."/>
            <person name="Dieguez-Uribeondo J."/>
            <person name="de Bruijn I."/>
            <person name="Tripathy S."/>
            <person name="Jiang R."/>
            <person name="Young S.K."/>
            <person name="Zeng Q."/>
            <person name="Gargeya S."/>
            <person name="Fitzgerald M."/>
            <person name="Haas B."/>
            <person name="Abouelleil A."/>
            <person name="Alvarado L."/>
            <person name="Arachchi H.M."/>
            <person name="Berlin A."/>
            <person name="Chapman S.B."/>
            <person name="Goldberg J."/>
            <person name="Griggs A."/>
            <person name="Gujja S."/>
            <person name="Hansen M."/>
            <person name="Howarth C."/>
            <person name="Imamovic A."/>
            <person name="Larimer J."/>
            <person name="McCowen C."/>
            <person name="Montmayeur A."/>
            <person name="Murphy C."/>
            <person name="Neiman D."/>
            <person name="Pearson M."/>
            <person name="Priest M."/>
            <person name="Roberts A."/>
            <person name="Saif S."/>
            <person name="Shea T."/>
            <person name="Sisk P."/>
            <person name="Sykes S."/>
            <person name="Wortman J."/>
            <person name="Nusbaum C."/>
            <person name="Birren B."/>
        </authorList>
    </citation>
    <scope>NUCLEOTIDE SEQUENCE [LARGE SCALE GENOMIC DNA]</scope>
    <source>
        <strain evidence="8 9">VS20</strain>
    </source>
</reference>
<dbReference type="InterPro" id="IPR020846">
    <property type="entry name" value="MFS_dom"/>
</dbReference>
<evidence type="ECO:0000313" key="8">
    <source>
        <dbReference type="EMBL" id="EQC40954.1"/>
    </source>
</evidence>
<dbReference type="GO" id="GO:0016020">
    <property type="term" value="C:membrane"/>
    <property type="evidence" value="ECO:0007669"/>
    <property type="project" value="UniProtKB-SubCell"/>
</dbReference>
<dbReference type="VEuPathDB" id="FungiDB:SDRG_02017"/>
<dbReference type="OrthoDB" id="515887at2759"/>
<dbReference type="RefSeq" id="XP_008605798.1">
    <property type="nucleotide sequence ID" value="XM_008607576.1"/>
</dbReference>
<keyword evidence="5 6" id="KW-0472">Membrane</keyword>
<protein>
    <recommendedName>
        <fullName evidence="7">Major facilitator superfamily (MFS) profile domain-containing protein</fullName>
    </recommendedName>
</protein>
<evidence type="ECO:0000256" key="4">
    <source>
        <dbReference type="ARBA" id="ARBA00022989"/>
    </source>
</evidence>
<dbReference type="InParanoid" id="T0QS70"/>
<proteinExistence type="inferred from homology"/>
<evidence type="ECO:0000256" key="2">
    <source>
        <dbReference type="ARBA" id="ARBA00005241"/>
    </source>
</evidence>
<name>T0QS70_SAPDV</name>
<keyword evidence="3 6" id="KW-0812">Transmembrane</keyword>
<dbReference type="InterPro" id="IPR036259">
    <property type="entry name" value="MFS_trans_sf"/>
</dbReference>
<dbReference type="Pfam" id="PF12832">
    <property type="entry name" value="MFS_1_like"/>
    <property type="match status" value="1"/>
</dbReference>
<dbReference type="STRING" id="1156394.T0QS70"/>
<evidence type="ECO:0000256" key="3">
    <source>
        <dbReference type="ARBA" id="ARBA00022692"/>
    </source>
</evidence>
<dbReference type="AlphaFoldDB" id="T0QS70"/>
<comment type="subcellular location">
    <subcellularLocation>
        <location evidence="1">Membrane</location>
        <topology evidence="1">Multi-pass membrane protein</topology>
    </subcellularLocation>
</comment>
<dbReference type="GO" id="GO:0022857">
    <property type="term" value="F:transmembrane transporter activity"/>
    <property type="evidence" value="ECO:0007669"/>
    <property type="project" value="InterPro"/>
</dbReference>
<feature type="domain" description="Major facilitator superfamily (MFS) profile" evidence="7">
    <location>
        <begin position="217"/>
        <end position="415"/>
    </location>
</feature>
<feature type="transmembrane region" description="Helical" evidence="6">
    <location>
        <begin position="218"/>
        <end position="239"/>
    </location>
</feature>
<dbReference type="GeneID" id="19942744"/>
<feature type="transmembrane region" description="Helical" evidence="6">
    <location>
        <begin position="44"/>
        <end position="61"/>
    </location>
</feature>
<dbReference type="EMBL" id="JH767135">
    <property type="protein sequence ID" value="EQC40954.1"/>
    <property type="molecule type" value="Genomic_DNA"/>
</dbReference>
<evidence type="ECO:0000313" key="9">
    <source>
        <dbReference type="Proteomes" id="UP000030762"/>
    </source>
</evidence>
<evidence type="ECO:0000256" key="6">
    <source>
        <dbReference type="SAM" id="Phobius"/>
    </source>
</evidence>
<evidence type="ECO:0000256" key="1">
    <source>
        <dbReference type="ARBA" id="ARBA00004141"/>
    </source>
</evidence>
<accession>T0QS70</accession>
<dbReference type="Gene3D" id="1.20.1250.20">
    <property type="entry name" value="MFS general substrate transporter like domains"/>
    <property type="match status" value="2"/>
</dbReference>
<dbReference type="SUPFAM" id="SSF103473">
    <property type="entry name" value="MFS general substrate transporter"/>
    <property type="match status" value="1"/>
</dbReference>
<feature type="transmembrane region" description="Helical" evidence="6">
    <location>
        <begin position="18"/>
        <end position="38"/>
    </location>
</feature>
<feature type="transmembrane region" description="Helical" evidence="6">
    <location>
        <begin position="251"/>
        <end position="272"/>
    </location>
</feature>
<dbReference type="InterPro" id="IPR024989">
    <property type="entry name" value="MFS_assoc_dom"/>
</dbReference>
<evidence type="ECO:0000259" key="7">
    <source>
        <dbReference type="PROSITE" id="PS50850"/>
    </source>
</evidence>
<keyword evidence="9" id="KW-1185">Reference proteome</keyword>
<gene>
    <name evidence="8" type="ORF">SDRG_02017</name>
</gene>
<feature type="transmembrane region" description="Helical" evidence="6">
    <location>
        <begin position="284"/>
        <end position="307"/>
    </location>
</feature>
<sequence length="415" mass="45183">MADLDCTSMLPAKAVYTINYFGLSAVGNFLTVFFSAYFDKFQIGILQTIPCICNLIAPPLWGAIADVLRKQRLIHILCILTGSLLMFSIQFTASSFYLACFVVFLANFQSGPTSSLLDQAVLALTERLGAEYGKQRLFGAVGYGLGAYITGVIVSQYGITWAFNIHLIFCIPTIFALQMIPSIDTLVPTHATTTPSGSSMPTPSFKTGLHALCKKKDVLVLLFVVFLAGLMFGVLSSFLTLNLYELSGHSAQIVGIAIWCETISELPAFYFADRIIEKVGTVNAMAISILSYGARLTCYAFMTNAWYVLPFEFLHGCTFSLAWAACTKYIYASAPRGTEGMMMGILNAVQNGLGRGVGTMVGGYLYNTYGASFMWKVTDLGVPVALVGLYVFSCTMEKPATEDELTNNEKTHLIA</sequence>
<dbReference type="OMA" id="FIMATCF"/>
<keyword evidence="4 6" id="KW-1133">Transmembrane helix</keyword>
<dbReference type="PROSITE" id="PS50850">
    <property type="entry name" value="MFS"/>
    <property type="match status" value="1"/>
</dbReference>
<dbReference type="Proteomes" id="UP000030762">
    <property type="component" value="Unassembled WGS sequence"/>
</dbReference>
<dbReference type="eggNOG" id="KOG3762">
    <property type="taxonomic scope" value="Eukaryota"/>
</dbReference>
<comment type="similarity">
    <text evidence="2">Belongs to the major facilitator superfamily. MFSD6 family.</text>
</comment>
<organism evidence="8 9">
    <name type="scientific">Saprolegnia diclina (strain VS20)</name>
    <dbReference type="NCBI Taxonomy" id="1156394"/>
    <lineage>
        <taxon>Eukaryota</taxon>
        <taxon>Sar</taxon>
        <taxon>Stramenopiles</taxon>
        <taxon>Oomycota</taxon>
        <taxon>Saprolegniomycetes</taxon>
        <taxon>Saprolegniales</taxon>
        <taxon>Saprolegniaceae</taxon>
        <taxon>Saprolegnia</taxon>
    </lineage>
</organism>
<feature type="transmembrane region" description="Helical" evidence="6">
    <location>
        <begin position="73"/>
        <end position="90"/>
    </location>
</feature>
<dbReference type="PANTHER" id="PTHR16172">
    <property type="entry name" value="MAJOR FACILITATOR SUPERFAMILY DOMAIN-CONTAINING PROTEIN 6-LIKE"/>
    <property type="match status" value="1"/>
</dbReference>
<evidence type="ECO:0000256" key="5">
    <source>
        <dbReference type="ARBA" id="ARBA00023136"/>
    </source>
</evidence>
<feature type="transmembrane region" description="Helical" evidence="6">
    <location>
        <begin position="313"/>
        <end position="332"/>
    </location>
</feature>